<dbReference type="RefSeq" id="WP_209745901.1">
    <property type="nucleotide sequence ID" value="NZ_JBHSMH010000101.1"/>
</dbReference>
<accession>A0ABW0M1Z7</accession>
<dbReference type="Pfam" id="PF22548">
    <property type="entry name" value="AEP-TOTE"/>
    <property type="match status" value="1"/>
</dbReference>
<evidence type="ECO:0000259" key="3">
    <source>
        <dbReference type="PROSITE" id="PS51192"/>
    </source>
</evidence>
<dbReference type="InterPro" id="IPR054347">
    <property type="entry name" value="TOTE_primase"/>
</dbReference>
<feature type="coiled-coil region" evidence="1">
    <location>
        <begin position="1"/>
        <end position="58"/>
    </location>
</feature>
<name>A0ABW0M1Z7_9BACL</name>
<evidence type="ECO:0000313" key="6">
    <source>
        <dbReference type="Proteomes" id="UP001596105"/>
    </source>
</evidence>
<dbReference type="InterPro" id="IPR006935">
    <property type="entry name" value="Helicase/UvrB_N"/>
</dbReference>
<feature type="domain" description="Helicase C-terminal" evidence="4">
    <location>
        <begin position="654"/>
        <end position="818"/>
    </location>
</feature>
<dbReference type="Pfam" id="PF04851">
    <property type="entry name" value="ResIII"/>
    <property type="match status" value="1"/>
</dbReference>
<evidence type="ECO:0000313" key="5">
    <source>
        <dbReference type="EMBL" id="MFC5471566.1"/>
    </source>
</evidence>
<evidence type="ECO:0000259" key="4">
    <source>
        <dbReference type="PROSITE" id="PS51194"/>
    </source>
</evidence>
<evidence type="ECO:0000256" key="1">
    <source>
        <dbReference type="SAM" id="Coils"/>
    </source>
</evidence>
<dbReference type="EMBL" id="JBHSMH010000101">
    <property type="protein sequence ID" value="MFC5471566.1"/>
    <property type="molecule type" value="Genomic_DNA"/>
</dbReference>
<evidence type="ECO:0000256" key="2">
    <source>
        <dbReference type="SAM" id="MobiDB-lite"/>
    </source>
</evidence>
<dbReference type="CDD" id="cd17926">
    <property type="entry name" value="DEXHc_RE"/>
    <property type="match status" value="1"/>
</dbReference>
<dbReference type="CDD" id="cd18785">
    <property type="entry name" value="SF2_C"/>
    <property type="match status" value="1"/>
</dbReference>
<keyword evidence="5" id="KW-0067">ATP-binding</keyword>
<dbReference type="SMART" id="SM00487">
    <property type="entry name" value="DEXDc"/>
    <property type="match status" value="1"/>
</dbReference>
<feature type="domain" description="Helicase ATP-binding" evidence="3">
    <location>
        <begin position="466"/>
        <end position="616"/>
    </location>
</feature>
<dbReference type="InterPro" id="IPR050742">
    <property type="entry name" value="Helicase_Restrict-Modif_Enz"/>
</dbReference>
<sequence>MDNIQQKYEAALVEIEALKQEQIRLKREVKSLSNQLAMLSLESDVNLAQQEQDDLTDRRDHLDTTEKKEPAIVHQFSKVEDKLALYQSYFRGREDVYPNRWSNKQGKSGYSPACGNEWTAVCQKPKVKCSACAHQHFLPITDEVISKHLDARQDKTIGIYPMLLDESCWFLAMDFDKKNWQEDAAAVMQVCKDNSIPAALERSRSGNGGHIWIFFKEPIDAGWARRFGSTLLTLTMKNRYQLGLDSYDRLFPNQDTLPKGGFGNLIALPLQGGPRKNGNSVFVDHKFEPYEDQWHFLAGLGKMKEEEVSRFIQLHASEGDLHAGLQNADDDEDERPWEGKGKSSQDSWKLDLPATIQIVLSDRLYISKEGLASGAINRLMRLASFSNPDFYKTQAMRLSTYGKPRVICCAEDLARYIALPRGCYQVVMDLFQQNNVEVNVEDKRGGGNRIDAAFTGSLTVLQDTASRAMLAHDFGILSAVTAFGKTVVAASIIAKRQINTLILVHRRELMDQWKSRLQTFLDLPKHSIGMIGGGKDSRTGIVDIAVIQSMNYKGEVKEWIDEYGQVIVDECHHVSAYSFEQVLMKAKAKYVFGLTATPKRQDGQEAIVAMQLGPIRMKIDAKMIGNSRGFSLTVVPRYTSFKMPINMEKSGIQDVYQYLVTDEERNTMIFNDILQSLEEGRSPLLLVERTSHAEYFEDRLRHFARNIIVLRGGMGKKQREAVRQQIANVPDTEERVLIATGKLIGEGFDDARLDTLFLVHPISWTGSLEQYAGRLHRAHANKQEVKIYDYIDLQEPVLMGMYKKRIKGYRKMGYRGVE</sequence>
<keyword evidence="1" id="KW-0175">Coiled coil</keyword>
<reference evidence="6" key="1">
    <citation type="journal article" date="2019" name="Int. J. Syst. Evol. Microbiol.">
        <title>The Global Catalogue of Microorganisms (GCM) 10K type strain sequencing project: providing services to taxonomists for standard genome sequencing and annotation.</title>
        <authorList>
            <consortium name="The Broad Institute Genomics Platform"/>
            <consortium name="The Broad Institute Genome Sequencing Center for Infectious Disease"/>
            <person name="Wu L."/>
            <person name="Ma J."/>
        </authorList>
    </citation>
    <scope>NUCLEOTIDE SEQUENCE [LARGE SCALE GENOMIC DNA]</scope>
    <source>
        <strain evidence="6">CCUG 57113</strain>
    </source>
</reference>
<comment type="caution">
    <text evidence="5">The sequence shown here is derived from an EMBL/GenBank/DDBJ whole genome shotgun (WGS) entry which is preliminary data.</text>
</comment>
<dbReference type="InterPro" id="IPR014001">
    <property type="entry name" value="Helicase_ATP-bd"/>
</dbReference>
<feature type="region of interest" description="Disordered" evidence="2">
    <location>
        <begin position="322"/>
        <end position="347"/>
    </location>
</feature>
<dbReference type="Gene3D" id="3.40.50.300">
    <property type="entry name" value="P-loop containing nucleotide triphosphate hydrolases"/>
    <property type="match status" value="2"/>
</dbReference>
<dbReference type="GO" id="GO:0004386">
    <property type="term" value="F:helicase activity"/>
    <property type="evidence" value="ECO:0007669"/>
    <property type="project" value="UniProtKB-KW"/>
</dbReference>
<protein>
    <submittedName>
        <fullName evidence="5">DEAD/DEAH box helicase family protein</fullName>
    </submittedName>
</protein>
<proteinExistence type="predicted"/>
<dbReference type="InterPro" id="IPR001650">
    <property type="entry name" value="Helicase_C-like"/>
</dbReference>
<dbReference type="Pfam" id="PF00271">
    <property type="entry name" value="Helicase_C"/>
    <property type="match status" value="1"/>
</dbReference>
<dbReference type="PANTHER" id="PTHR47396:SF1">
    <property type="entry name" value="ATP-DEPENDENT HELICASE IRC3-RELATED"/>
    <property type="match status" value="1"/>
</dbReference>
<dbReference type="Proteomes" id="UP001596105">
    <property type="component" value="Unassembled WGS sequence"/>
</dbReference>
<dbReference type="SUPFAM" id="SSF52540">
    <property type="entry name" value="P-loop containing nucleoside triphosphate hydrolases"/>
    <property type="match status" value="1"/>
</dbReference>
<keyword evidence="5" id="KW-0378">Hydrolase</keyword>
<keyword evidence="6" id="KW-1185">Reference proteome</keyword>
<organism evidence="5 6">
    <name type="scientific">Cohnella suwonensis</name>
    <dbReference type="NCBI Taxonomy" id="696072"/>
    <lineage>
        <taxon>Bacteria</taxon>
        <taxon>Bacillati</taxon>
        <taxon>Bacillota</taxon>
        <taxon>Bacilli</taxon>
        <taxon>Bacillales</taxon>
        <taxon>Paenibacillaceae</taxon>
        <taxon>Cohnella</taxon>
    </lineage>
</organism>
<dbReference type="PROSITE" id="PS51194">
    <property type="entry name" value="HELICASE_CTER"/>
    <property type="match status" value="1"/>
</dbReference>
<dbReference type="InterPro" id="IPR027417">
    <property type="entry name" value="P-loop_NTPase"/>
</dbReference>
<keyword evidence="5" id="KW-0547">Nucleotide-binding</keyword>
<keyword evidence="5" id="KW-0347">Helicase</keyword>
<dbReference type="PROSITE" id="PS51192">
    <property type="entry name" value="HELICASE_ATP_BIND_1"/>
    <property type="match status" value="1"/>
</dbReference>
<gene>
    <name evidence="5" type="ORF">ACFPPD_23090</name>
</gene>
<dbReference type="PANTHER" id="PTHR47396">
    <property type="entry name" value="TYPE I RESTRICTION ENZYME ECOKI R PROTEIN"/>
    <property type="match status" value="1"/>
</dbReference>